<feature type="domain" description="TtsA-like Glycoside hydrolase family 108" evidence="1">
    <location>
        <begin position="8"/>
        <end position="81"/>
    </location>
</feature>
<dbReference type="EMBL" id="CP019236">
    <property type="protein sequence ID" value="APW37175.1"/>
    <property type="molecule type" value="Genomic_DNA"/>
</dbReference>
<dbReference type="AlphaFoldDB" id="A0A1P8JTW7"/>
<name>A0A1P8JTW7_9BURK</name>
<evidence type="ECO:0000313" key="3">
    <source>
        <dbReference type="Proteomes" id="UP000186609"/>
    </source>
</evidence>
<dbReference type="InterPro" id="IPR023346">
    <property type="entry name" value="Lysozyme-like_dom_sf"/>
</dbReference>
<dbReference type="CDD" id="cd13926">
    <property type="entry name" value="N-acetylmuramidase_GH108"/>
    <property type="match status" value="1"/>
</dbReference>
<dbReference type="STRING" id="1842727.RD110_08150"/>
<gene>
    <name evidence="2" type="ORF">RD110_08150</name>
</gene>
<proteinExistence type="predicted"/>
<protein>
    <recommendedName>
        <fullName evidence="1">TtsA-like Glycoside hydrolase family 108 domain-containing protein</fullName>
    </recommendedName>
</protein>
<dbReference type="OrthoDB" id="9815229at2"/>
<keyword evidence="3" id="KW-1185">Reference proteome</keyword>
<dbReference type="Pfam" id="PF05838">
    <property type="entry name" value="Glyco_hydro_108"/>
    <property type="match status" value="1"/>
</dbReference>
<sequence>MEFEQAFDRLLGHEGGYSNDVRDPGGETNWGISKRSYPNVDIKALTRDGAKLIYLRDFWEPLGDAHPAVKFQVFDFAVNGGLATGLRKLQSAVGVADDGHWGPRSAAALAAMELNDVLLRFNAQRIRYYASLANWPTYGKGWAIRVAGNLDYAAEDN</sequence>
<accession>A0A1P8JTW7</accession>
<dbReference type="KEGG" id="rhy:RD110_08150"/>
<dbReference type="RefSeq" id="WP_076198393.1">
    <property type="nucleotide sequence ID" value="NZ_CP019236.1"/>
</dbReference>
<dbReference type="SUPFAM" id="SSF53955">
    <property type="entry name" value="Lysozyme-like"/>
    <property type="match status" value="1"/>
</dbReference>
<evidence type="ECO:0000259" key="1">
    <source>
        <dbReference type="Pfam" id="PF05838"/>
    </source>
</evidence>
<organism evidence="2 3">
    <name type="scientific">Rhodoferax koreensis</name>
    <dbReference type="NCBI Taxonomy" id="1842727"/>
    <lineage>
        <taxon>Bacteria</taxon>
        <taxon>Pseudomonadati</taxon>
        <taxon>Pseudomonadota</taxon>
        <taxon>Betaproteobacteria</taxon>
        <taxon>Burkholderiales</taxon>
        <taxon>Comamonadaceae</taxon>
        <taxon>Rhodoferax</taxon>
    </lineage>
</organism>
<evidence type="ECO:0000313" key="2">
    <source>
        <dbReference type="EMBL" id="APW37175.1"/>
    </source>
</evidence>
<dbReference type="InterPro" id="IPR008565">
    <property type="entry name" value="TtsA-like_GH18_dom"/>
</dbReference>
<dbReference type="Proteomes" id="UP000186609">
    <property type="component" value="Chromosome"/>
</dbReference>
<dbReference type="Gene3D" id="1.20.141.10">
    <property type="entry name" value="Chitosanase, subunit A, domain 1"/>
    <property type="match status" value="1"/>
</dbReference>
<reference evidence="2 3" key="1">
    <citation type="submission" date="2017-01" db="EMBL/GenBank/DDBJ databases">
        <authorList>
            <person name="Mah S.A."/>
            <person name="Swanson W.J."/>
            <person name="Moy G.W."/>
            <person name="Vacquier V.D."/>
        </authorList>
    </citation>
    <scope>NUCLEOTIDE SEQUENCE [LARGE SCALE GENOMIC DNA]</scope>
    <source>
        <strain evidence="2 3">DCY110</strain>
    </source>
</reference>